<protein>
    <recommendedName>
        <fullName evidence="11">Mitochondrial carrier protein</fullName>
    </recommendedName>
</protein>
<feature type="region of interest" description="Disordered" evidence="8">
    <location>
        <begin position="1"/>
        <end position="40"/>
    </location>
</feature>
<evidence type="ECO:0000256" key="8">
    <source>
        <dbReference type="SAM" id="MobiDB-lite"/>
    </source>
</evidence>
<sequence length="363" mass="39191">MVGRLQGSSLDNNHHSHAKAQHSGPFASLTRQTSDQTSDPLRANKKRVLCLAATQQARRQALAFESSAARGIGWAAVGARKLAINGLAWAPKDFRRLFAGAIAGAVSKTATAPIETVRMQLMTGAKGTGVLQVLRSTWCESGFLGFFSGNDADVLRTMPSKAIELASYDLYKRLLSRKDHTGRRRSPGPVASTVAGAAAGMTSGVLLFPLETVRTRLAVNSKKYTSISTTVRTIARDEGLLSFYKGLSVSLLGAIPYTATRLALYDGLKWSYRKATKREDVPPQSYPHPWAALMTVANEEGVSALYRGLGLTCIKQAPSQAIVFLVYDALKEVGLPFLAHTAVKQQSSKPPEVLQTEKEFVKA</sequence>
<dbReference type="GO" id="GO:0016020">
    <property type="term" value="C:membrane"/>
    <property type="evidence" value="ECO:0007669"/>
    <property type="project" value="UniProtKB-SubCell"/>
</dbReference>
<feature type="compositionally biased region" description="Polar residues" evidence="8">
    <location>
        <begin position="29"/>
        <end position="39"/>
    </location>
</feature>
<dbReference type="Pfam" id="PF00153">
    <property type="entry name" value="Mito_carr"/>
    <property type="match status" value="3"/>
</dbReference>
<dbReference type="InterPro" id="IPR002067">
    <property type="entry name" value="MCP"/>
</dbReference>
<comment type="subcellular location">
    <subcellularLocation>
        <location evidence="1">Membrane</location>
        <topology evidence="1">Multi-pass membrane protein</topology>
    </subcellularLocation>
</comment>
<keyword evidence="4" id="KW-0677">Repeat</keyword>
<proteinExistence type="inferred from homology"/>
<dbReference type="SUPFAM" id="SSF103506">
    <property type="entry name" value="Mitochondrial carrier"/>
    <property type="match status" value="1"/>
</dbReference>
<gene>
    <name evidence="9" type="ORF">WJX73_002973</name>
</gene>
<keyword evidence="10" id="KW-1185">Reference proteome</keyword>
<evidence type="ECO:0000256" key="1">
    <source>
        <dbReference type="ARBA" id="ARBA00004141"/>
    </source>
</evidence>
<evidence type="ECO:0008006" key="11">
    <source>
        <dbReference type="Google" id="ProtNLM"/>
    </source>
</evidence>
<accession>A0AAW1NPI5</accession>
<keyword evidence="2 7" id="KW-0813">Transport</keyword>
<evidence type="ECO:0000256" key="7">
    <source>
        <dbReference type="RuleBase" id="RU000488"/>
    </source>
</evidence>
<comment type="caution">
    <text evidence="9">The sequence shown here is derived from an EMBL/GenBank/DDBJ whole genome shotgun (WGS) entry which is preliminary data.</text>
</comment>
<evidence type="ECO:0000256" key="4">
    <source>
        <dbReference type="ARBA" id="ARBA00022737"/>
    </source>
</evidence>
<dbReference type="AlphaFoldDB" id="A0AAW1NPI5"/>
<dbReference type="InterPro" id="IPR023395">
    <property type="entry name" value="MCP_dom_sf"/>
</dbReference>
<comment type="similarity">
    <text evidence="7">Belongs to the mitochondrial carrier (TC 2.A.29) family.</text>
</comment>
<dbReference type="PROSITE" id="PS50920">
    <property type="entry name" value="SOLCAR"/>
    <property type="match status" value="2"/>
</dbReference>
<feature type="repeat" description="Solcar" evidence="6">
    <location>
        <begin position="91"/>
        <end position="174"/>
    </location>
</feature>
<evidence type="ECO:0000256" key="3">
    <source>
        <dbReference type="ARBA" id="ARBA00022692"/>
    </source>
</evidence>
<dbReference type="PANTHER" id="PTHR24089">
    <property type="entry name" value="SOLUTE CARRIER FAMILY 25"/>
    <property type="match status" value="1"/>
</dbReference>
<feature type="compositionally biased region" description="Polar residues" evidence="8">
    <location>
        <begin position="1"/>
        <end position="11"/>
    </location>
</feature>
<evidence type="ECO:0000313" key="10">
    <source>
        <dbReference type="Proteomes" id="UP001465755"/>
    </source>
</evidence>
<dbReference type="GO" id="GO:0055085">
    <property type="term" value="P:transmembrane transport"/>
    <property type="evidence" value="ECO:0007669"/>
    <property type="project" value="InterPro"/>
</dbReference>
<keyword evidence="5 6" id="KW-0472">Membrane</keyword>
<name>A0AAW1NPI5_9CHLO</name>
<evidence type="ECO:0000313" key="9">
    <source>
        <dbReference type="EMBL" id="KAK9789574.1"/>
    </source>
</evidence>
<dbReference type="Proteomes" id="UP001465755">
    <property type="component" value="Unassembled WGS sequence"/>
</dbReference>
<organism evidence="9 10">
    <name type="scientific">Symbiochloris irregularis</name>
    <dbReference type="NCBI Taxonomy" id="706552"/>
    <lineage>
        <taxon>Eukaryota</taxon>
        <taxon>Viridiplantae</taxon>
        <taxon>Chlorophyta</taxon>
        <taxon>core chlorophytes</taxon>
        <taxon>Trebouxiophyceae</taxon>
        <taxon>Trebouxiales</taxon>
        <taxon>Trebouxiaceae</taxon>
        <taxon>Symbiochloris</taxon>
    </lineage>
</organism>
<feature type="repeat" description="Solcar" evidence="6">
    <location>
        <begin position="187"/>
        <end position="271"/>
    </location>
</feature>
<dbReference type="EMBL" id="JALJOQ010000205">
    <property type="protein sequence ID" value="KAK9789574.1"/>
    <property type="molecule type" value="Genomic_DNA"/>
</dbReference>
<evidence type="ECO:0000256" key="2">
    <source>
        <dbReference type="ARBA" id="ARBA00022448"/>
    </source>
</evidence>
<reference evidence="9 10" key="1">
    <citation type="journal article" date="2024" name="Nat. Commun.">
        <title>Phylogenomics reveals the evolutionary origins of lichenization in chlorophyte algae.</title>
        <authorList>
            <person name="Puginier C."/>
            <person name="Libourel C."/>
            <person name="Otte J."/>
            <person name="Skaloud P."/>
            <person name="Haon M."/>
            <person name="Grisel S."/>
            <person name="Petersen M."/>
            <person name="Berrin J.G."/>
            <person name="Delaux P.M."/>
            <person name="Dal Grande F."/>
            <person name="Keller J."/>
        </authorList>
    </citation>
    <scope>NUCLEOTIDE SEQUENCE [LARGE SCALE GENOMIC DNA]</scope>
    <source>
        <strain evidence="9 10">SAG 2036</strain>
    </source>
</reference>
<keyword evidence="3 6" id="KW-0812">Transmembrane</keyword>
<dbReference type="InterPro" id="IPR018108">
    <property type="entry name" value="MCP_transmembrane"/>
</dbReference>
<evidence type="ECO:0000256" key="6">
    <source>
        <dbReference type="PROSITE-ProRule" id="PRU00282"/>
    </source>
</evidence>
<dbReference type="PRINTS" id="PR00926">
    <property type="entry name" value="MITOCARRIER"/>
</dbReference>
<dbReference type="Gene3D" id="1.50.40.10">
    <property type="entry name" value="Mitochondrial carrier domain"/>
    <property type="match status" value="2"/>
</dbReference>
<evidence type="ECO:0000256" key="5">
    <source>
        <dbReference type="ARBA" id="ARBA00023136"/>
    </source>
</evidence>